<evidence type="ECO:0000313" key="1">
    <source>
        <dbReference type="Proteomes" id="UP000887565"/>
    </source>
</evidence>
<sequence length="64" mass="7486">MAPSDQDLRHKDHVSFRKAGQGPLIPTYSYNPKEKFKEAFEMQRLEKKARFGPMGRYFGKFFGS</sequence>
<evidence type="ECO:0000313" key="2">
    <source>
        <dbReference type="WBParaSite" id="nRc.2.0.1.t32936-RA"/>
    </source>
</evidence>
<name>A0A915K3N8_ROMCU</name>
<keyword evidence="1" id="KW-1185">Reference proteome</keyword>
<protein>
    <submittedName>
        <fullName evidence="2">Uncharacterized protein</fullName>
    </submittedName>
</protein>
<dbReference type="AlphaFoldDB" id="A0A915K3N8"/>
<organism evidence="1 2">
    <name type="scientific">Romanomermis culicivorax</name>
    <name type="common">Nematode worm</name>
    <dbReference type="NCBI Taxonomy" id="13658"/>
    <lineage>
        <taxon>Eukaryota</taxon>
        <taxon>Metazoa</taxon>
        <taxon>Ecdysozoa</taxon>
        <taxon>Nematoda</taxon>
        <taxon>Enoplea</taxon>
        <taxon>Dorylaimia</taxon>
        <taxon>Mermithida</taxon>
        <taxon>Mermithoidea</taxon>
        <taxon>Mermithidae</taxon>
        <taxon>Romanomermis</taxon>
    </lineage>
</organism>
<proteinExistence type="predicted"/>
<dbReference type="WBParaSite" id="nRc.2.0.1.t32936-RA">
    <property type="protein sequence ID" value="nRc.2.0.1.t32936-RA"/>
    <property type="gene ID" value="nRc.2.0.1.g32936"/>
</dbReference>
<reference evidence="2" key="1">
    <citation type="submission" date="2022-11" db="UniProtKB">
        <authorList>
            <consortium name="WormBaseParasite"/>
        </authorList>
    </citation>
    <scope>IDENTIFICATION</scope>
</reference>
<accession>A0A915K3N8</accession>
<dbReference type="Proteomes" id="UP000887565">
    <property type="component" value="Unplaced"/>
</dbReference>